<dbReference type="EMBL" id="QRAS01000001">
    <property type="protein sequence ID" value="RDL12162.1"/>
    <property type="molecule type" value="Genomic_DNA"/>
</dbReference>
<dbReference type="AlphaFoldDB" id="A0A288Q6I1"/>
<name>A0A288Q6I1_9LACO</name>
<dbReference type="RefSeq" id="WP_070230211.1">
    <property type="nucleotide sequence ID" value="NZ_BJYO01000002.1"/>
</dbReference>
<keyword evidence="2" id="KW-1185">Reference proteome</keyword>
<gene>
    <name evidence="1" type="ORF">DFP99_0595</name>
</gene>
<proteinExistence type="predicted"/>
<evidence type="ECO:0000313" key="2">
    <source>
        <dbReference type="Proteomes" id="UP000254912"/>
    </source>
</evidence>
<comment type="caution">
    <text evidence="1">The sequence shown here is derived from an EMBL/GenBank/DDBJ whole genome shotgun (WGS) entry which is preliminary data.</text>
</comment>
<evidence type="ECO:0000313" key="1">
    <source>
        <dbReference type="EMBL" id="RDL12162.1"/>
    </source>
</evidence>
<dbReference type="Proteomes" id="UP000254912">
    <property type="component" value="Unassembled WGS sequence"/>
</dbReference>
<organism evidence="1 2">
    <name type="scientific">Weissella soli</name>
    <dbReference type="NCBI Taxonomy" id="155866"/>
    <lineage>
        <taxon>Bacteria</taxon>
        <taxon>Bacillati</taxon>
        <taxon>Bacillota</taxon>
        <taxon>Bacilli</taxon>
        <taxon>Lactobacillales</taxon>
        <taxon>Lactobacillaceae</taxon>
        <taxon>Weissella</taxon>
    </lineage>
</organism>
<reference evidence="1 2" key="1">
    <citation type="submission" date="2018-07" db="EMBL/GenBank/DDBJ databases">
        <title>Genomic Encyclopedia of Type Strains, Phase III (KMG-III): the genomes of soil and plant-associated and newly described type strains.</title>
        <authorList>
            <person name="Whitman W."/>
        </authorList>
    </citation>
    <scope>NUCLEOTIDE SEQUENCE [LARGE SCALE GENOMIC DNA]</scope>
    <source>
        <strain evidence="1 2">CECT 7031</strain>
    </source>
</reference>
<protein>
    <submittedName>
        <fullName evidence="1">Uncharacterized protein</fullName>
    </submittedName>
</protein>
<dbReference type="GeneID" id="94546159"/>
<sequence>MEKFDFKKILIIFLIAITLIVTTYNVIHAIVNQMAPNYLELFSLAPVLIALYNESDFIYRWVNKLKAYIKNSTVVFEPSVRLELADEIQLLDVEEVLISFMDKENLSKKRDIEKRESSLSIKTATSNKLRFTINANLVNKPTNQQLVLKFEYQIAARSVKSVWSDFKKYKDFITSKFTFNDCSYTLGIDLNSSNLNPFYKITIKTIQPIKIKSVQIDIKNDEMTLKIQKNKIYATSSDLETLEDIVKNYIPLTNVY</sequence>
<accession>A0A288Q6I1</accession>
<dbReference type="KEGG" id="wso:WSWS_00966"/>